<keyword evidence="7" id="KW-0809">Transit peptide</keyword>
<evidence type="ECO:0000256" key="1">
    <source>
        <dbReference type="ARBA" id="ARBA00001954"/>
    </source>
</evidence>
<keyword evidence="8" id="KW-0560">Oxidoreductase</keyword>
<evidence type="ECO:0000256" key="6">
    <source>
        <dbReference type="ARBA" id="ARBA00022832"/>
    </source>
</evidence>
<accession>A0ABY9CXY8</accession>
<keyword evidence="13" id="KW-1185">Reference proteome</keyword>
<dbReference type="Pfam" id="PF03405">
    <property type="entry name" value="FA_desaturase_2"/>
    <property type="match status" value="1"/>
</dbReference>
<name>A0ABY9CXY8_VITVI</name>
<dbReference type="PANTHER" id="PTHR31155">
    <property type="entry name" value="ACYL- ACYL-CARRIER-PROTEIN DESATURASE-RELATED"/>
    <property type="match status" value="1"/>
</dbReference>
<reference evidence="12 13" key="1">
    <citation type="journal article" date="2023" name="Hortic Res">
        <title>The complete reference genome for grapevine (Vitis vinifera L.) genetics and breeding.</title>
        <authorList>
            <person name="Shi X."/>
            <person name="Cao S."/>
            <person name="Wang X."/>
            <person name="Huang S."/>
            <person name="Wang Y."/>
            <person name="Liu Z."/>
            <person name="Liu W."/>
            <person name="Leng X."/>
            <person name="Peng Y."/>
            <person name="Wang N."/>
            <person name="Wang Y."/>
            <person name="Ma Z."/>
            <person name="Xu X."/>
            <person name="Zhang F."/>
            <person name="Xue H."/>
            <person name="Zhong H."/>
            <person name="Wang Y."/>
            <person name="Zhang K."/>
            <person name="Velt A."/>
            <person name="Avia K."/>
            <person name="Holtgrawe D."/>
            <person name="Grimplet J."/>
            <person name="Matus J.T."/>
            <person name="Ware D."/>
            <person name="Wu X."/>
            <person name="Wang H."/>
            <person name="Liu C."/>
            <person name="Fang Y."/>
            <person name="Rustenholz C."/>
            <person name="Cheng Z."/>
            <person name="Xiao H."/>
            <person name="Zhou Y."/>
        </authorList>
    </citation>
    <scope>NUCLEOTIDE SEQUENCE [LARGE SCALE GENOMIC DNA]</scope>
    <source>
        <strain evidence="13">cv. Pinot noir / PN40024</strain>
        <tissue evidence="12">Leaf</tissue>
    </source>
</reference>
<evidence type="ECO:0000313" key="12">
    <source>
        <dbReference type="EMBL" id="WKA00128.1"/>
    </source>
</evidence>
<keyword evidence="4" id="KW-0444">Lipid biosynthesis</keyword>
<sequence>MVTFSTNEKCHETTYTKIVEKLFKIDPDGPILAFAGTMRKEISMLAHLMYDGSDDNLFDHFSIVAQRLRVYIAKDYANILEFLVGKWNVEKLIGFSGD</sequence>
<dbReference type="Proteomes" id="UP001227230">
    <property type="component" value="Chromosome 12"/>
</dbReference>
<evidence type="ECO:0000256" key="10">
    <source>
        <dbReference type="ARBA" id="ARBA00023098"/>
    </source>
</evidence>
<dbReference type="InterPro" id="IPR009078">
    <property type="entry name" value="Ferritin-like_SF"/>
</dbReference>
<dbReference type="EMBL" id="CP126659">
    <property type="protein sequence ID" value="WKA00128.1"/>
    <property type="molecule type" value="Genomic_DNA"/>
</dbReference>
<comment type="similarity">
    <text evidence="2">Belongs to the fatty acid desaturase type 2 family.</text>
</comment>
<evidence type="ECO:0000256" key="11">
    <source>
        <dbReference type="ARBA" id="ARBA00023160"/>
    </source>
</evidence>
<evidence type="ECO:0000256" key="7">
    <source>
        <dbReference type="ARBA" id="ARBA00022946"/>
    </source>
</evidence>
<dbReference type="PANTHER" id="PTHR31155:SF9">
    <property type="entry name" value="STEAROYL-[ACYL-CARRIER-PROTEIN] 9-DESATURASE 7, CHLOROPLASTIC"/>
    <property type="match status" value="1"/>
</dbReference>
<comment type="subunit">
    <text evidence="3">Homodimer.</text>
</comment>
<evidence type="ECO:0000256" key="2">
    <source>
        <dbReference type="ARBA" id="ARBA00008749"/>
    </source>
</evidence>
<dbReference type="Gene3D" id="1.10.620.20">
    <property type="entry name" value="Ribonucleotide Reductase, subunit A"/>
    <property type="match status" value="1"/>
</dbReference>
<proteinExistence type="inferred from homology"/>
<evidence type="ECO:0000313" key="13">
    <source>
        <dbReference type="Proteomes" id="UP001227230"/>
    </source>
</evidence>
<dbReference type="SUPFAM" id="SSF47240">
    <property type="entry name" value="Ferritin-like"/>
    <property type="match status" value="1"/>
</dbReference>
<keyword evidence="9" id="KW-0408">Iron</keyword>
<evidence type="ECO:0000256" key="8">
    <source>
        <dbReference type="ARBA" id="ARBA00023002"/>
    </source>
</evidence>
<evidence type="ECO:0000256" key="3">
    <source>
        <dbReference type="ARBA" id="ARBA00011738"/>
    </source>
</evidence>
<protein>
    <submittedName>
        <fullName evidence="12">Uncharacterized protein</fullName>
    </submittedName>
</protein>
<dbReference type="InterPro" id="IPR005067">
    <property type="entry name" value="Fatty_acid_desaturase-2"/>
</dbReference>
<keyword evidence="5" id="KW-0479">Metal-binding</keyword>
<comment type="cofactor">
    <cofactor evidence="1">
        <name>Fe(2+)</name>
        <dbReference type="ChEBI" id="CHEBI:29033"/>
    </cofactor>
</comment>
<keyword evidence="10" id="KW-0443">Lipid metabolism</keyword>
<keyword evidence="11" id="KW-0275">Fatty acid biosynthesis</keyword>
<gene>
    <name evidence="12" type="ORF">VitviT2T_018518</name>
</gene>
<organism evidence="12 13">
    <name type="scientific">Vitis vinifera</name>
    <name type="common">Grape</name>
    <dbReference type="NCBI Taxonomy" id="29760"/>
    <lineage>
        <taxon>Eukaryota</taxon>
        <taxon>Viridiplantae</taxon>
        <taxon>Streptophyta</taxon>
        <taxon>Embryophyta</taxon>
        <taxon>Tracheophyta</taxon>
        <taxon>Spermatophyta</taxon>
        <taxon>Magnoliopsida</taxon>
        <taxon>eudicotyledons</taxon>
        <taxon>Gunneridae</taxon>
        <taxon>Pentapetalae</taxon>
        <taxon>rosids</taxon>
        <taxon>Vitales</taxon>
        <taxon>Vitaceae</taxon>
        <taxon>Viteae</taxon>
        <taxon>Vitis</taxon>
    </lineage>
</organism>
<evidence type="ECO:0000256" key="9">
    <source>
        <dbReference type="ARBA" id="ARBA00023004"/>
    </source>
</evidence>
<dbReference type="InterPro" id="IPR012348">
    <property type="entry name" value="RNR-like"/>
</dbReference>
<evidence type="ECO:0000256" key="5">
    <source>
        <dbReference type="ARBA" id="ARBA00022723"/>
    </source>
</evidence>
<evidence type="ECO:0000256" key="4">
    <source>
        <dbReference type="ARBA" id="ARBA00022516"/>
    </source>
</evidence>
<keyword evidence="6" id="KW-0276">Fatty acid metabolism</keyword>